<protein>
    <submittedName>
        <fullName evidence="2">Uncharacterized protein</fullName>
    </submittedName>
</protein>
<organism evidence="2 3">
    <name type="scientific">Ilex paraguariensis</name>
    <name type="common">yerba mate</name>
    <dbReference type="NCBI Taxonomy" id="185542"/>
    <lineage>
        <taxon>Eukaryota</taxon>
        <taxon>Viridiplantae</taxon>
        <taxon>Streptophyta</taxon>
        <taxon>Embryophyta</taxon>
        <taxon>Tracheophyta</taxon>
        <taxon>Spermatophyta</taxon>
        <taxon>Magnoliopsida</taxon>
        <taxon>eudicotyledons</taxon>
        <taxon>Gunneridae</taxon>
        <taxon>Pentapetalae</taxon>
        <taxon>asterids</taxon>
        <taxon>campanulids</taxon>
        <taxon>Aquifoliales</taxon>
        <taxon>Aquifoliaceae</taxon>
        <taxon>Ilex</taxon>
    </lineage>
</organism>
<evidence type="ECO:0000313" key="2">
    <source>
        <dbReference type="EMBL" id="CAK9182432.1"/>
    </source>
</evidence>
<evidence type="ECO:0000313" key="3">
    <source>
        <dbReference type="Proteomes" id="UP001642360"/>
    </source>
</evidence>
<keyword evidence="3" id="KW-1185">Reference proteome</keyword>
<accession>A0ABC8UMY1</accession>
<dbReference type="EMBL" id="CAUOFW020008344">
    <property type="protein sequence ID" value="CAK9182432.1"/>
    <property type="molecule type" value="Genomic_DNA"/>
</dbReference>
<comment type="caution">
    <text evidence="2">The sequence shown here is derived from an EMBL/GenBank/DDBJ whole genome shotgun (WGS) entry which is preliminary data.</text>
</comment>
<feature type="non-terminal residue" evidence="2">
    <location>
        <position position="539"/>
    </location>
</feature>
<dbReference type="Proteomes" id="UP001642360">
    <property type="component" value="Unassembled WGS sequence"/>
</dbReference>
<feature type="compositionally biased region" description="Polar residues" evidence="1">
    <location>
        <begin position="146"/>
        <end position="159"/>
    </location>
</feature>
<evidence type="ECO:0000256" key="1">
    <source>
        <dbReference type="SAM" id="MobiDB-lite"/>
    </source>
</evidence>
<name>A0ABC8UMY1_9AQUA</name>
<feature type="region of interest" description="Disordered" evidence="1">
    <location>
        <begin position="517"/>
        <end position="539"/>
    </location>
</feature>
<gene>
    <name evidence="2" type="ORF">ILEXP_LOCUS52578</name>
</gene>
<feature type="region of interest" description="Disordered" evidence="1">
    <location>
        <begin position="132"/>
        <end position="159"/>
    </location>
</feature>
<proteinExistence type="predicted"/>
<sequence length="539" mass="57340">MDFSSSAVCVGTQSSMPLTLPLVSQSILFPQISQEPGVSHRSSNHPISRSSSLPQINFFGQDSSGIQRPLSIQSSLVPQTSLASHLPVPRQSSIANVPLVDSGNSSLGNGLLTSTGIPKPAKRVVYNNGEPGMKKRIVKGDDEKGNGQNVETMPGGNQKQAFKRKEVVHKPEIGNRFSALAFEEQSNIVESGDNLIEPAAQIGEKNCLHEVEEEILNVSGRENVEVEGVDKVNDLITEMNVPIEVDQGSEMQMRMSKSGEDAENTSLIVRGVQESKSCEEIREPELPESQGVAGEVSVTLMEKGTESKFDECSKYLCFPSAVLSSTNNQCSSSGLGMPIPADSSNVRNVQGVNLHSHSVLIPPSISSSQDPSIDRLLPKTQIPITGRDSQVPLVTSNAQNPSTIQVIENGLSSVIMVNIDNAAIPNITTVDAEVGNARVIGMEDMENGRNMAVLGQTFSADKSPDIGASVADKLITDPVPQEMINVCNIANAALINDVVGVEVGSFDISPMVVDCGNQEGDGTDNVGISLESPILPDHE</sequence>
<reference evidence="2 3" key="1">
    <citation type="submission" date="2024-02" db="EMBL/GenBank/DDBJ databases">
        <authorList>
            <person name="Vignale AGUSTIN F."/>
            <person name="Sosa J E."/>
            <person name="Modenutti C."/>
        </authorList>
    </citation>
    <scope>NUCLEOTIDE SEQUENCE [LARGE SCALE GENOMIC DNA]</scope>
</reference>
<dbReference type="AlphaFoldDB" id="A0ABC8UMY1"/>